<organism evidence="1 2">
    <name type="scientific">Scylla paramamosain</name>
    <name type="common">Mud crab</name>
    <dbReference type="NCBI Taxonomy" id="85552"/>
    <lineage>
        <taxon>Eukaryota</taxon>
        <taxon>Metazoa</taxon>
        <taxon>Ecdysozoa</taxon>
        <taxon>Arthropoda</taxon>
        <taxon>Crustacea</taxon>
        <taxon>Multicrustacea</taxon>
        <taxon>Malacostraca</taxon>
        <taxon>Eumalacostraca</taxon>
        <taxon>Eucarida</taxon>
        <taxon>Decapoda</taxon>
        <taxon>Pleocyemata</taxon>
        <taxon>Brachyura</taxon>
        <taxon>Eubrachyura</taxon>
        <taxon>Portunoidea</taxon>
        <taxon>Portunidae</taxon>
        <taxon>Portuninae</taxon>
        <taxon>Scylla</taxon>
    </lineage>
</organism>
<sequence>MRGSAQSGNPGESCGAGQVRSCGGAGECGVAWRGACGAGREGAVLWLCRPDGVTVMKCKEMRGRVSWCWYVYGDPSAPRREGRRDAQAFPCYVRPLDRIRNRLIRARSKDFTGIPPGKSLLPLRSVPLLCGEPSAAGHTDQHTHQSLAAARRINNLLCSVPQRRLARLLPKSDHRAQLCRCSAYKF</sequence>
<comment type="caution">
    <text evidence="1">The sequence shown here is derived from an EMBL/GenBank/DDBJ whole genome shotgun (WGS) entry which is preliminary data.</text>
</comment>
<protein>
    <submittedName>
        <fullName evidence="1">Uncharacterized protein</fullName>
    </submittedName>
</protein>
<gene>
    <name evidence="1" type="ORF">O3P69_000716</name>
</gene>
<evidence type="ECO:0000313" key="2">
    <source>
        <dbReference type="Proteomes" id="UP001487740"/>
    </source>
</evidence>
<evidence type="ECO:0000313" key="1">
    <source>
        <dbReference type="EMBL" id="KAK8402485.1"/>
    </source>
</evidence>
<dbReference type="EMBL" id="JARAKH010000007">
    <property type="protein sequence ID" value="KAK8402485.1"/>
    <property type="molecule type" value="Genomic_DNA"/>
</dbReference>
<name>A0AAW0URV7_SCYPA</name>
<accession>A0AAW0URV7</accession>
<dbReference type="AlphaFoldDB" id="A0AAW0URV7"/>
<keyword evidence="2" id="KW-1185">Reference proteome</keyword>
<dbReference type="Proteomes" id="UP001487740">
    <property type="component" value="Unassembled WGS sequence"/>
</dbReference>
<reference evidence="1 2" key="1">
    <citation type="submission" date="2023-03" db="EMBL/GenBank/DDBJ databases">
        <title>High-quality genome of Scylla paramamosain provides insights in environmental adaptation.</title>
        <authorList>
            <person name="Zhang L."/>
        </authorList>
    </citation>
    <scope>NUCLEOTIDE SEQUENCE [LARGE SCALE GENOMIC DNA]</scope>
    <source>
        <strain evidence="1">LZ_2023a</strain>
        <tissue evidence="1">Muscle</tissue>
    </source>
</reference>
<proteinExistence type="predicted"/>